<dbReference type="SUPFAM" id="SSF69318">
    <property type="entry name" value="Integrin alpha N-terminal domain"/>
    <property type="match status" value="3"/>
</dbReference>
<name>A0A285MHR1_9FLAO</name>
<accession>A0A285MHR1</accession>
<dbReference type="PANTHER" id="PTHR16026:SF0">
    <property type="entry name" value="CARTILAGE ACIDIC PROTEIN 1"/>
    <property type="match status" value="1"/>
</dbReference>
<dbReference type="Pfam" id="PF13517">
    <property type="entry name" value="FG-GAP_3"/>
    <property type="match status" value="5"/>
</dbReference>
<dbReference type="EMBL" id="OBEH01000001">
    <property type="protein sequence ID" value="SNY95496.1"/>
    <property type="molecule type" value="Genomic_DNA"/>
</dbReference>
<dbReference type="InterPro" id="IPR028994">
    <property type="entry name" value="Integrin_alpha_N"/>
</dbReference>
<evidence type="ECO:0000256" key="1">
    <source>
        <dbReference type="ARBA" id="ARBA00022729"/>
    </source>
</evidence>
<keyword evidence="1" id="KW-0732">Signal</keyword>
<feature type="domain" description="ASPIC/UnbV" evidence="2">
    <location>
        <begin position="522"/>
        <end position="590"/>
    </location>
</feature>
<sequence>MSTTNTSCFKNFFYVPVVLLIFSACTTKNKKLLTNVSSNHSGIEFNNQIIETDSSNILNEEYIFNGGGVAVGDFNNDELPDLFFSGNQVDNKLYLNKGSLKFNDISTEANIEATGKWSTGTAIVDINADGWLDIYVCAAMHKSEKNRANMLFINQGLDQNGIPQFVEMAKDFGIAEVGNSMGASFFDYDKDGYLDLYVLNNEQEHTLPTNYRPKINDGSAASNDRLYHNNGDGTFTDVTIEAGIVYEGFGLGIAVTDINYDGWPDIHISNDYLTNDILYINNTDGTFSNKIEDYIKHQSQFSMGSDVADYNNDGFVDIITLDMLGETNYRMKTTVGGNNYITYVLNERYDYQYQYMRNMLHKGNGPDIPSNEIGMMAGISKTDWSWSPLFADMDNDGLKDLLITNGFPRDITDKDFADFNLTVHQYLNPSKILDSIPVVKSPNYAYKNSGDSTFEDIGESWGLNIPSFSNGAVLADLDNDGDLDYVVNNINDEAFLFENNAHESEHHFLSINLEGPKENPMGIGAKIVLRFTDATFQIHEQNLTRGYMSSIDPKVHFGLGAKDSIRSVEIVWPDGKFEKLVNIVADQSITINYLNAKSTSSNTITFPLALSKNNDKLFVEISKQLGIDYKHDEADIVDFNLQRTLPHKLSQNGPAMVVGDINGDGFEDFIIGSSSKFSPSIFLQNPDGKFTERPMFLSKEEMLFEEEDMALFDLDNDGDLDLYLVSGSYEFEQGNPMHNDRLYLNNGNGDFVKATGEMPIINANGSVVAVHDFDNDGFKDLFVGGRTPTGHYPAPEKSYLLKNNSGKLVDVSSQYLPKLKDLGMITDAIWTDIDNDQLKDLVVVGELMPITIFKNQKTSFVEKTASGLESYFGWWESIQAADMDNDGDMDFVVGNMGANNFFAPTPESPVTVIAKDFDNNGSIDPITFAYFKNKKGKYESFPVDFWGDINSQSTLFRSKFNLYSEYAEATQKTLLNSEELKGAITLTGNYDKTSYVENLGNGAFKIRPLPLQAQLAPINDIEILDFDEDGNLDILLVGNDYGNETFIGRYDALNGLLLKNNGTANFIPVPPSTSGFLVTGDAKSIAKVKTNRGDFIYVVTQNRNRVLAHKTNENVKETSK</sequence>
<keyword evidence="4" id="KW-1185">Reference proteome</keyword>
<dbReference type="InterPro" id="IPR027039">
    <property type="entry name" value="Crtac1"/>
</dbReference>
<proteinExistence type="predicted"/>
<dbReference type="OrthoDB" id="9816120at2"/>
<dbReference type="RefSeq" id="WP_097044783.1">
    <property type="nucleotide sequence ID" value="NZ_OBEH01000001.1"/>
</dbReference>
<dbReference type="AlphaFoldDB" id="A0A285MHR1"/>
<evidence type="ECO:0000259" key="2">
    <source>
        <dbReference type="Pfam" id="PF07593"/>
    </source>
</evidence>
<gene>
    <name evidence="3" type="ORF">SAMN06265377_1165</name>
</gene>
<dbReference type="InterPro" id="IPR013517">
    <property type="entry name" value="FG-GAP"/>
</dbReference>
<dbReference type="Proteomes" id="UP000219048">
    <property type="component" value="Unassembled WGS sequence"/>
</dbReference>
<dbReference type="InterPro" id="IPR011519">
    <property type="entry name" value="UnbV_ASPIC"/>
</dbReference>
<dbReference type="PANTHER" id="PTHR16026">
    <property type="entry name" value="CARTILAGE ACIDIC PROTEIN 1"/>
    <property type="match status" value="1"/>
</dbReference>
<dbReference type="Pfam" id="PF07593">
    <property type="entry name" value="UnbV_ASPIC"/>
    <property type="match status" value="1"/>
</dbReference>
<evidence type="ECO:0000313" key="3">
    <source>
        <dbReference type="EMBL" id="SNY95496.1"/>
    </source>
</evidence>
<protein>
    <submittedName>
        <fullName evidence="3">Repeat domain-containing protein</fullName>
    </submittedName>
</protein>
<evidence type="ECO:0000313" key="4">
    <source>
        <dbReference type="Proteomes" id="UP000219048"/>
    </source>
</evidence>
<reference evidence="4" key="1">
    <citation type="submission" date="2017-09" db="EMBL/GenBank/DDBJ databases">
        <authorList>
            <person name="Varghese N."/>
            <person name="Submissions S."/>
        </authorList>
    </citation>
    <scope>NUCLEOTIDE SEQUENCE [LARGE SCALE GENOMIC DNA]</scope>
    <source>
        <strain evidence="4">DSM 25885</strain>
    </source>
</reference>
<organism evidence="3 4">
    <name type="scientific">Flagellimonas pacifica</name>
    <dbReference type="NCBI Taxonomy" id="1247520"/>
    <lineage>
        <taxon>Bacteria</taxon>
        <taxon>Pseudomonadati</taxon>
        <taxon>Bacteroidota</taxon>
        <taxon>Flavobacteriia</taxon>
        <taxon>Flavobacteriales</taxon>
        <taxon>Flavobacteriaceae</taxon>
        <taxon>Flagellimonas</taxon>
    </lineage>
</organism>
<dbReference type="Gene3D" id="2.130.10.130">
    <property type="entry name" value="Integrin alpha, N-terminal"/>
    <property type="match status" value="4"/>
</dbReference>